<feature type="domain" description="Type II methyltransferase M.TaqI-like" evidence="8">
    <location>
        <begin position="254"/>
        <end position="439"/>
    </location>
</feature>
<dbReference type="GO" id="GO:0032259">
    <property type="term" value="P:methylation"/>
    <property type="evidence" value="ECO:0007669"/>
    <property type="project" value="UniProtKB-KW"/>
</dbReference>
<dbReference type="EC" id="2.1.1.72" evidence="1"/>
<sequence length="442" mass="50742">DLSIEPKEFFLKLKQRILSREVKIDFRSTVKRIGNYVRDLNAIIYEKVEDELISEVVNKLDLFSSIGDIKDKDTAKKQVINLASYLLFNQLLFYHIYNKKDKTNSLVELKEIQNVKDIQKYFNKITNINYQSIYRVNILGHIPKRKIVVETLNEVIKAIKLLRAEHITQDLAGRFFHDLIPFEVRKVLAAFYTHPIAAEILASLTIDSWDETVIDPACGSGTLLVASYLRKQELYQKLYGYKDSMKIHKQFIENDLTGIDIMPFAAHISAINLTMQNIEQETNKVRIATLDSLEMVESLKSLGFKRKGIEISPYSTSIQLRLDQVYGKPITIEKKGSVSPKGRGLEFYLKPVNIVIMNPPFSAKEKMPSDMREKLNKNSLGEICSHQSNLWGYFLALADLLIKPNGKIGAVIPINIARGKATEQIRNFLFNNYHIKYIVKPI</sequence>
<dbReference type="GO" id="GO:0009307">
    <property type="term" value="P:DNA restriction-modification system"/>
    <property type="evidence" value="ECO:0007669"/>
    <property type="project" value="UniProtKB-KW"/>
</dbReference>
<dbReference type="Pfam" id="PF07669">
    <property type="entry name" value="Eco57I"/>
    <property type="match status" value="1"/>
</dbReference>
<dbReference type="PANTHER" id="PTHR33841:SF6">
    <property type="entry name" value="TYPE II METHYLTRANSFERASE M.HINDII"/>
    <property type="match status" value="1"/>
</dbReference>
<feature type="non-terminal residue" evidence="9">
    <location>
        <position position="442"/>
    </location>
</feature>
<keyword evidence="4" id="KW-0949">S-adenosyl-L-methionine</keyword>
<dbReference type="PANTHER" id="PTHR33841">
    <property type="entry name" value="DNA METHYLTRANSFERASE YEEA-RELATED"/>
    <property type="match status" value="1"/>
</dbReference>
<evidence type="ECO:0000256" key="3">
    <source>
        <dbReference type="ARBA" id="ARBA00022679"/>
    </source>
</evidence>
<protein>
    <recommendedName>
        <fullName evidence="1">site-specific DNA-methyltransferase (adenine-specific)</fullName>
        <ecNumber evidence="1">2.1.1.72</ecNumber>
    </recommendedName>
</protein>
<evidence type="ECO:0000259" key="8">
    <source>
        <dbReference type="Pfam" id="PF07669"/>
    </source>
</evidence>
<name>X1NDH1_9ZZZZ</name>
<accession>X1NDH1</accession>
<proteinExistence type="predicted"/>
<keyword evidence="3" id="KW-0808">Transferase</keyword>
<dbReference type="Gene3D" id="3.40.50.150">
    <property type="entry name" value="Vaccinia Virus protein VP39"/>
    <property type="match status" value="1"/>
</dbReference>
<feature type="non-terminal residue" evidence="9">
    <location>
        <position position="1"/>
    </location>
</feature>
<comment type="catalytic activity">
    <reaction evidence="7">
        <text>a 2'-deoxyadenosine in DNA + S-adenosyl-L-methionine = an N(6)-methyl-2'-deoxyadenosine in DNA + S-adenosyl-L-homocysteine + H(+)</text>
        <dbReference type="Rhea" id="RHEA:15197"/>
        <dbReference type="Rhea" id="RHEA-COMP:12418"/>
        <dbReference type="Rhea" id="RHEA-COMP:12419"/>
        <dbReference type="ChEBI" id="CHEBI:15378"/>
        <dbReference type="ChEBI" id="CHEBI:57856"/>
        <dbReference type="ChEBI" id="CHEBI:59789"/>
        <dbReference type="ChEBI" id="CHEBI:90615"/>
        <dbReference type="ChEBI" id="CHEBI:90616"/>
        <dbReference type="EC" id="2.1.1.72"/>
    </reaction>
</comment>
<dbReference type="SUPFAM" id="SSF53335">
    <property type="entry name" value="S-adenosyl-L-methionine-dependent methyltransferases"/>
    <property type="match status" value="1"/>
</dbReference>
<evidence type="ECO:0000256" key="4">
    <source>
        <dbReference type="ARBA" id="ARBA00022691"/>
    </source>
</evidence>
<comment type="caution">
    <text evidence="9">The sequence shown here is derived from an EMBL/GenBank/DDBJ whole genome shotgun (WGS) entry which is preliminary data.</text>
</comment>
<dbReference type="GO" id="GO:0003677">
    <property type="term" value="F:DNA binding"/>
    <property type="evidence" value="ECO:0007669"/>
    <property type="project" value="UniProtKB-KW"/>
</dbReference>
<dbReference type="PROSITE" id="PS00092">
    <property type="entry name" value="N6_MTASE"/>
    <property type="match status" value="1"/>
</dbReference>
<organism evidence="9">
    <name type="scientific">marine sediment metagenome</name>
    <dbReference type="NCBI Taxonomy" id="412755"/>
    <lineage>
        <taxon>unclassified sequences</taxon>
        <taxon>metagenomes</taxon>
        <taxon>ecological metagenomes</taxon>
    </lineage>
</organism>
<evidence type="ECO:0000256" key="1">
    <source>
        <dbReference type="ARBA" id="ARBA00011900"/>
    </source>
</evidence>
<dbReference type="InterPro" id="IPR002052">
    <property type="entry name" value="DNA_methylase_N6_adenine_CS"/>
</dbReference>
<dbReference type="EMBL" id="BARV01006762">
    <property type="protein sequence ID" value="GAI16719.1"/>
    <property type="molecule type" value="Genomic_DNA"/>
</dbReference>
<keyword evidence="2" id="KW-0489">Methyltransferase</keyword>
<dbReference type="InterPro" id="IPR029063">
    <property type="entry name" value="SAM-dependent_MTases_sf"/>
</dbReference>
<evidence type="ECO:0000256" key="5">
    <source>
        <dbReference type="ARBA" id="ARBA00022747"/>
    </source>
</evidence>
<reference evidence="9" key="1">
    <citation type="journal article" date="2014" name="Front. Microbiol.">
        <title>High frequency of phylogenetically diverse reductive dehalogenase-homologous genes in deep subseafloor sedimentary metagenomes.</title>
        <authorList>
            <person name="Kawai M."/>
            <person name="Futagami T."/>
            <person name="Toyoda A."/>
            <person name="Takaki Y."/>
            <person name="Nishi S."/>
            <person name="Hori S."/>
            <person name="Arai W."/>
            <person name="Tsubouchi T."/>
            <person name="Morono Y."/>
            <person name="Uchiyama I."/>
            <person name="Ito T."/>
            <person name="Fujiyama A."/>
            <person name="Inagaki F."/>
            <person name="Takami H."/>
        </authorList>
    </citation>
    <scope>NUCLEOTIDE SEQUENCE</scope>
    <source>
        <strain evidence="9">Expedition CK06-06</strain>
    </source>
</reference>
<keyword evidence="6" id="KW-0238">DNA-binding</keyword>
<keyword evidence="5" id="KW-0680">Restriction system</keyword>
<dbReference type="InterPro" id="IPR011639">
    <property type="entry name" value="MethylTrfase_TaqI-like_dom"/>
</dbReference>
<evidence type="ECO:0000256" key="2">
    <source>
        <dbReference type="ARBA" id="ARBA00022603"/>
    </source>
</evidence>
<evidence type="ECO:0000256" key="7">
    <source>
        <dbReference type="ARBA" id="ARBA00047942"/>
    </source>
</evidence>
<dbReference type="InterPro" id="IPR050953">
    <property type="entry name" value="N4_N6_ade-DNA_methylase"/>
</dbReference>
<gene>
    <name evidence="9" type="ORF">S06H3_13859</name>
</gene>
<evidence type="ECO:0000256" key="6">
    <source>
        <dbReference type="ARBA" id="ARBA00023125"/>
    </source>
</evidence>
<evidence type="ECO:0000313" key="9">
    <source>
        <dbReference type="EMBL" id="GAI16719.1"/>
    </source>
</evidence>
<dbReference type="AlphaFoldDB" id="X1NDH1"/>
<dbReference type="GO" id="GO:0009007">
    <property type="term" value="F:site-specific DNA-methyltransferase (adenine-specific) activity"/>
    <property type="evidence" value="ECO:0007669"/>
    <property type="project" value="UniProtKB-EC"/>
</dbReference>
<dbReference type="PRINTS" id="PR00507">
    <property type="entry name" value="N12N6MTFRASE"/>
</dbReference>